<accession>A0A0C5VL28</accession>
<keyword evidence="9 10" id="KW-0143">Chaperone</keyword>
<dbReference type="HAMAP" id="MF_00240">
    <property type="entry name" value="LolA"/>
    <property type="match status" value="1"/>
</dbReference>
<evidence type="ECO:0000256" key="9">
    <source>
        <dbReference type="ARBA" id="ARBA00023186"/>
    </source>
</evidence>
<keyword evidence="7 10" id="KW-0574">Periplasm</keyword>
<dbReference type="Gene3D" id="2.50.20.10">
    <property type="entry name" value="Lipoprotein localisation LolA/LolB/LppX"/>
    <property type="match status" value="1"/>
</dbReference>
<evidence type="ECO:0000313" key="11">
    <source>
        <dbReference type="EMBL" id="AJQ95402.1"/>
    </source>
</evidence>
<evidence type="ECO:0000313" key="12">
    <source>
        <dbReference type="Proteomes" id="UP000032266"/>
    </source>
</evidence>
<evidence type="ECO:0000256" key="1">
    <source>
        <dbReference type="ARBA" id="ARBA00004418"/>
    </source>
</evidence>
<sequence length="204" mass="22748" precursor="true">MKRKIALLLVCMLPEVVFASENDLKQFIALLTQYDNFKAGFVQSTVSNDDSTLESVEGEVLIKRPNQFVWLSYPPVEQEIVSNGKTLWIYDRDLDQVTIQPAESKIQDSPAVILSGDEVQIKRLYDVALNNDGVYVLTPVKENSGLSSIQVSFKENVVSALLFEDSLGQKTIIELFDTKTNVVLGGDEFDFVPPEGVDVLEQAE</sequence>
<dbReference type="HOGENOM" id="CLU_087560_0_0_6"/>
<evidence type="ECO:0000256" key="7">
    <source>
        <dbReference type="ARBA" id="ARBA00022764"/>
    </source>
</evidence>
<dbReference type="InterPro" id="IPR018323">
    <property type="entry name" value="OM_lipoprot_carrier_LolA_Pbac"/>
</dbReference>
<dbReference type="AlphaFoldDB" id="A0A0C5VL28"/>
<reference evidence="11 12" key="1">
    <citation type="submission" date="2014-01" db="EMBL/GenBank/DDBJ databases">
        <title>Full genme sequencing of cellulolytic bacterium Gynuella sunshinyii YC6258T gen. nov., sp. nov.</title>
        <authorList>
            <person name="Khan H."/>
            <person name="Chung E.J."/>
            <person name="Chung Y.R."/>
        </authorList>
    </citation>
    <scope>NUCLEOTIDE SEQUENCE [LARGE SCALE GENOMIC DNA]</scope>
    <source>
        <strain evidence="11 12">YC6258</strain>
    </source>
</reference>
<comment type="subcellular location">
    <subcellularLocation>
        <location evidence="1 10">Periplasm</location>
    </subcellularLocation>
</comment>
<dbReference type="InterPro" id="IPR004564">
    <property type="entry name" value="OM_lipoprot_carrier_LolA-like"/>
</dbReference>
<name>A0A0C5VL28_9GAMM</name>
<evidence type="ECO:0000256" key="8">
    <source>
        <dbReference type="ARBA" id="ARBA00022927"/>
    </source>
</evidence>
<dbReference type="GO" id="GO:0042597">
    <property type="term" value="C:periplasmic space"/>
    <property type="evidence" value="ECO:0007669"/>
    <property type="project" value="UniProtKB-SubCell"/>
</dbReference>
<comment type="similarity">
    <text evidence="2 10">Belongs to the LolA family.</text>
</comment>
<evidence type="ECO:0000256" key="4">
    <source>
        <dbReference type="ARBA" id="ARBA00014035"/>
    </source>
</evidence>
<dbReference type="EMBL" id="CP007142">
    <property type="protein sequence ID" value="AJQ95402.1"/>
    <property type="molecule type" value="Genomic_DNA"/>
</dbReference>
<keyword evidence="11" id="KW-0449">Lipoprotein</keyword>
<dbReference type="GO" id="GO:0042953">
    <property type="term" value="P:lipoprotein transport"/>
    <property type="evidence" value="ECO:0007669"/>
    <property type="project" value="InterPro"/>
</dbReference>
<dbReference type="PANTHER" id="PTHR35869">
    <property type="entry name" value="OUTER-MEMBRANE LIPOPROTEIN CARRIER PROTEIN"/>
    <property type="match status" value="1"/>
</dbReference>
<proteinExistence type="inferred from homology"/>
<gene>
    <name evidence="10" type="primary">lolA</name>
    <name evidence="11" type="ORF">YC6258_03366</name>
</gene>
<evidence type="ECO:0000256" key="5">
    <source>
        <dbReference type="ARBA" id="ARBA00022448"/>
    </source>
</evidence>
<dbReference type="PANTHER" id="PTHR35869:SF1">
    <property type="entry name" value="OUTER-MEMBRANE LIPOPROTEIN CARRIER PROTEIN"/>
    <property type="match status" value="1"/>
</dbReference>
<feature type="chain" id="PRO_5008985436" description="Outer-membrane lipoprotein carrier protein" evidence="10">
    <location>
        <begin position="20"/>
        <end position="204"/>
    </location>
</feature>
<evidence type="ECO:0000256" key="10">
    <source>
        <dbReference type="HAMAP-Rule" id="MF_00240"/>
    </source>
</evidence>
<feature type="signal peptide" evidence="10">
    <location>
        <begin position="1"/>
        <end position="19"/>
    </location>
</feature>
<dbReference type="CDD" id="cd16325">
    <property type="entry name" value="LolA"/>
    <property type="match status" value="1"/>
</dbReference>
<organism evidence="11 12">
    <name type="scientific">Gynuella sunshinyii YC6258</name>
    <dbReference type="NCBI Taxonomy" id="1445510"/>
    <lineage>
        <taxon>Bacteria</taxon>
        <taxon>Pseudomonadati</taxon>
        <taxon>Pseudomonadota</taxon>
        <taxon>Gammaproteobacteria</taxon>
        <taxon>Oceanospirillales</taxon>
        <taxon>Saccharospirillaceae</taxon>
        <taxon>Gynuella</taxon>
    </lineage>
</organism>
<dbReference type="KEGG" id="gsn:YC6258_03366"/>
<evidence type="ECO:0000256" key="2">
    <source>
        <dbReference type="ARBA" id="ARBA00007615"/>
    </source>
</evidence>
<dbReference type="STRING" id="1445510.YC6258_03366"/>
<comment type="subunit">
    <text evidence="3 10">Monomer.</text>
</comment>
<dbReference type="Proteomes" id="UP000032266">
    <property type="component" value="Chromosome"/>
</dbReference>
<dbReference type="GO" id="GO:0044874">
    <property type="term" value="P:lipoprotein localization to outer membrane"/>
    <property type="evidence" value="ECO:0007669"/>
    <property type="project" value="UniProtKB-UniRule"/>
</dbReference>
<keyword evidence="5 10" id="KW-0813">Transport</keyword>
<evidence type="ECO:0000256" key="3">
    <source>
        <dbReference type="ARBA" id="ARBA00011245"/>
    </source>
</evidence>
<dbReference type="NCBIfam" id="TIGR00547">
    <property type="entry name" value="lolA"/>
    <property type="match status" value="1"/>
</dbReference>
<protein>
    <recommendedName>
        <fullName evidence="4 10">Outer-membrane lipoprotein carrier protein</fullName>
    </recommendedName>
</protein>
<comment type="function">
    <text evidence="10">Participates in the translocation of lipoproteins from the inner membrane to the outer membrane. Only forms a complex with a lipoprotein if the residue after the N-terminal Cys is not an aspartate (The Asp acts as a targeting signal to indicate that the lipoprotein should stay in the inner membrane).</text>
</comment>
<evidence type="ECO:0000256" key="6">
    <source>
        <dbReference type="ARBA" id="ARBA00022729"/>
    </source>
</evidence>
<keyword evidence="12" id="KW-1185">Reference proteome</keyword>
<keyword evidence="8 10" id="KW-0653">Protein transport</keyword>
<keyword evidence="6 10" id="KW-0732">Signal</keyword>
<dbReference type="Pfam" id="PF03548">
    <property type="entry name" value="LolA"/>
    <property type="match status" value="1"/>
</dbReference>
<dbReference type="InterPro" id="IPR029046">
    <property type="entry name" value="LolA/LolB/LppX"/>
</dbReference>
<dbReference type="SUPFAM" id="SSF89392">
    <property type="entry name" value="Prokaryotic lipoproteins and lipoprotein localization factors"/>
    <property type="match status" value="1"/>
</dbReference>